<feature type="compositionally biased region" description="Polar residues" evidence="19">
    <location>
        <begin position="845"/>
        <end position="871"/>
    </location>
</feature>
<sequence length="907" mass="102470">MALPGMEGKRSVRVGKTIILLCIFSVTVETQPLKTNLTIMGFFPNSEASFGGETGSGVPAAVELALQDINDNNNVLADYNLVMLWNGTKCDPAIGTKVFFDAMYQLPPKLMLYGGTCSSVTSLISMSAPYWDLTQLSYDVTSPEFSDREKYPTFFRTVPSDLDFNPARVRLLRHFNWTRVATLYHDETNLAIVHSQLESSLVKAGMNFTAQGFVDAESARRRLKQIKESDARIILGLFNESMARHVFCEAYKLNLYGKRYAWILNGPYSRRWWNTSAECTREQMRKAVEGALVSNFLERSTSNHRTISGKTPAEYERQYHQRVSGKRTNPFHGYAYDGVWVIALALDKVLRQLQQAGNVPRVKLTYERQEDMKVFMFDAVKETDFQGVTGKVRFRDGDRLGTILYEQIQEGSEVRVGEYFAENDSIALHSVQWQGDNPPRDKTLRVEELRRVPLALYVMISVMAMFGIFMAIVFLFFNIKYRNQRFVKMSSPYLNTLIIVGCIFIYLFVCLLGLDGALISETTFEVLCTVRTWMLAVGFTLAFGAMFSKTWRVHVIFTNTKMKKMAIKDVKLFGIVAVLLLMDIVILTTWQAVDPLTRGLQTFPAEPGREVTVVPVLEHCDSNNFTLWLAVIFVYKGLLLIFGCFLAWETRHVNIPALNDSKYIGMSVYNVVIMCVIGAGISFVIKDRQNEAFVLTSLFIILCTTITLCLVFVPKLVTMRNMAAEERTKFKCMLTRRAGSKGTDSDKQMSAAEKTRRLLIENYKLKKTLQDKTEQLDSLMKQLQVDSDVDADAETTCSYVRDACQESPRSPTMSGSFLIVPDGRKHKPTSSTSSYSAGSPDMDMKTSSTQSSVSFNLPPSFSGGNLGNESNRNIKMHRKCNGTRLEPEEQNKPVVRKQILITMVTNV</sequence>
<dbReference type="FunFam" id="3.40.50.2300:FF:000072">
    <property type="entry name" value="Gamma-aminobutyric acid type B receptor subunit 2"/>
    <property type="match status" value="1"/>
</dbReference>
<dbReference type="Gene3D" id="3.40.50.2300">
    <property type="match status" value="2"/>
</dbReference>
<name>A0A8J9Z9M8_BRALA</name>
<dbReference type="GO" id="GO:0045211">
    <property type="term" value="C:postsynaptic membrane"/>
    <property type="evidence" value="ECO:0007669"/>
    <property type="project" value="UniProtKB-SubCell"/>
</dbReference>
<dbReference type="GO" id="GO:0007214">
    <property type="term" value="P:gamma-aminobutyric acid signaling pathway"/>
    <property type="evidence" value="ECO:0007669"/>
    <property type="project" value="TreeGrafter"/>
</dbReference>
<dbReference type="InterPro" id="IPR001828">
    <property type="entry name" value="ANF_lig-bd_rcpt"/>
</dbReference>
<evidence type="ECO:0000256" key="4">
    <source>
        <dbReference type="ARBA" id="ARBA00022692"/>
    </source>
</evidence>
<keyword evidence="13" id="KW-0325">Glycoprotein</keyword>
<evidence type="ECO:0000256" key="21">
    <source>
        <dbReference type="SAM" id="SignalP"/>
    </source>
</evidence>
<evidence type="ECO:0000256" key="9">
    <source>
        <dbReference type="ARBA" id="ARBA00023054"/>
    </source>
</evidence>
<organism evidence="23 24">
    <name type="scientific">Branchiostoma lanceolatum</name>
    <name type="common">Common lancelet</name>
    <name type="synonym">Amphioxus lanceolatum</name>
    <dbReference type="NCBI Taxonomy" id="7740"/>
    <lineage>
        <taxon>Eukaryota</taxon>
        <taxon>Metazoa</taxon>
        <taxon>Chordata</taxon>
        <taxon>Cephalochordata</taxon>
        <taxon>Leptocardii</taxon>
        <taxon>Amphioxiformes</taxon>
        <taxon>Branchiostomatidae</taxon>
        <taxon>Branchiostoma</taxon>
    </lineage>
</organism>
<keyword evidence="11" id="KW-1015">Disulfide bond</keyword>
<keyword evidence="14" id="KW-0807">Transducer</keyword>
<evidence type="ECO:0000256" key="3">
    <source>
        <dbReference type="ARBA" id="ARBA00022553"/>
    </source>
</evidence>
<keyword evidence="2" id="KW-1003">Cell membrane</keyword>
<feature type="transmembrane region" description="Helical" evidence="20">
    <location>
        <begin position="572"/>
        <end position="593"/>
    </location>
</feature>
<dbReference type="FunFam" id="3.40.50.2300:FF:000063">
    <property type="entry name" value="Gamma-aminobutyric acid type B receptor subunit"/>
    <property type="match status" value="1"/>
</dbReference>
<dbReference type="PRINTS" id="PR01176">
    <property type="entry name" value="GABABRECEPTR"/>
</dbReference>
<evidence type="ECO:0000256" key="8">
    <source>
        <dbReference type="ARBA" id="ARBA00023040"/>
    </source>
</evidence>
<evidence type="ECO:0000256" key="2">
    <source>
        <dbReference type="ARBA" id="ARBA00022475"/>
    </source>
</evidence>
<dbReference type="GO" id="GO:0038039">
    <property type="term" value="C:G protein-coupled receptor heterodimeric complex"/>
    <property type="evidence" value="ECO:0007669"/>
    <property type="project" value="TreeGrafter"/>
</dbReference>
<feature type="chain" id="PRO_5035447714" description="Gamma-aminobutyric acid type B receptor subunit 2" evidence="21">
    <location>
        <begin position="31"/>
        <end position="907"/>
    </location>
</feature>
<evidence type="ECO:0000256" key="13">
    <source>
        <dbReference type="ARBA" id="ARBA00023180"/>
    </source>
</evidence>
<evidence type="ECO:0000256" key="18">
    <source>
        <dbReference type="ARBA" id="ARBA00083903"/>
    </source>
</evidence>
<comment type="similarity">
    <text evidence="1">Belongs to the G-protein coupled receptor 3 family. GABA-B receptor subfamily.</text>
</comment>
<evidence type="ECO:0000313" key="23">
    <source>
        <dbReference type="EMBL" id="CAH1249663.1"/>
    </source>
</evidence>
<dbReference type="PROSITE" id="PS50259">
    <property type="entry name" value="G_PROTEIN_RECEP_F3_4"/>
    <property type="match status" value="1"/>
</dbReference>
<evidence type="ECO:0000256" key="15">
    <source>
        <dbReference type="ARBA" id="ARBA00023257"/>
    </source>
</evidence>
<feature type="transmembrane region" description="Helical" evidence="20">
    <location>
        <begin position="668"/>
        <end position="686"/>
    </location>
</feature>
<dbReference type="Pfam" id="PF01094">
    <property type="entry name" value="ANF_receptor"/>
    <property type="match status" value="1"/>
</dbReference>
<dbReference type="AlphaFoldDB" id="A0A8J9Z9M8"/>
<evidence type="ECO:0000256" key="16">
    <source>
        <dbReference type="ARBA" id="ARBA00034104"/>
    </source>
</evidence>
<comment type="subcellular location">
    <subcellularLocation>
        <location evidence="16">Postsynaptic cell membrane</location>
        <topology evidence="16">Multi-pass membrane protein</topology>
    </subcellularLocation>
</comment>
<evidence type="ECO:0000256" key="7">
    <source>
        <dbReference type="ARBA" id="ARBA00023018"/>
    </source>
</evidence>
<evidence type="ECO:0000256" key="17">
    <source>
        <dbReference type="ARBA" id="ARBA00073785"/>
    </source>
</evidence>
<keyword evidence="8" id="KW-0297">G-protein coupled receptor</keyword>
<dbReference type="InterPro" id="IPR028082">
    <property type="entry name" value="Peripla_BP_I"/>
</dbReference>
<dbReference type="InterPro" id="IPR017979">
    <property type="entry name" value="GPCR_3_CS"/>
</dbReference>
<evidence type="ECO:0000256" key="14">
    <source>
        <dbReference type="ARBA" id="ARBA00023224"/>
    </source>
</evidence>
<feature type="transmembrane region" description="Helical" evidence="20">
    <location>
        <begin position="692"/>
        <end position="713"/>
    </location>
</feature>
<feature type="transmembrane region" description="Helical" evidence="20">
    <location>
        <begin position="454"/>
        <end position="477"/>
    </location>
</feature>
<keyword evidence="5 21" id="KW-0732">Signal</keyword>
<evidence type="ECO:0000259" key="22">
    <source>
        <dbReference type="PROSITE" id="PS50259"/>
    </source>
</evidence>
<evidence type="ECO:0000256" key="11">
    <source>
        <dbReference type="ARBA" id="ARBA00023157"/>
    </source>
</evidence>
<keyword evidence="7" id="KW-0770">Synapse</keyword>
<evidence type="ECO:0000256" key="6">
    <source>
        <dbReference type="ARBA" id="ARBA00022989"/>
    </source>
</evidence>
<dbReference type="PRINTS" id="PR00248">
    <property type="entry name" value="GPCRMGR"/>
</dbReference>
<accession>A0A8J9Z9M8</accession>
<reference evidence="23" key="1">
    <citation type="submission" date="2022-01" db="EMBL/GenBank/DDBJ databases">
        <authorList>
            <person name="Braso-Vives M."/>
        </authorList>
    </citation>
    <scope>NUCLEOTIDE SEQUENCE</scope>
</reference>
<dbReference type="OrthoDB" id="2150267at2759"/>
<dbReference type="InterPro" id="IPR000337">
    <property type="entry name" value="GPCR_3"/>
</dbReference>
<feature type="transmembrane region" description="Helical" evidence="20">
    <location>
        <begin position="625"/>
        <end position="648"/>
    </location>
</feature>
<evidence type="ECO:0000256" key="10">
    <source>
        <dbReference type="ARBA" id="ARBA00023136"/>
    </source>
</evidence>
<keyword evidence="4 20" id="KW-0812">Transmembrane</keyword>
<keyword evidence="12" id="KW-0675">Receptor</keyword>
<feature type="compositionally biased region" description="Low complexity" evidence="19">
    <location>
        <begin position="830"/>
        <end position="839"/>
    </location>
</feature>
<keyword evidence="10 20" id="KW-0472">Membrane</keyword>
<dbReference type="PANTHER" id="PTHR10519">
    <property type="entry name" value="GABA-B RECEPTOR"/>
    <property type="match status" value="1"/>
</dbReference>
<dbReference type="InterPro" id="IPR017978">
    <property type="entry name" value="GPCR_3_C"/>
</dbReference>
<dbReference type="EMBL" id="OV696702">
    <property type="protein sequence ID" value="CAH1249663.1"/>
    <property type="molecule type" value="Genomic_DNA"/>
</dbReference>
<feature type="domain" description="G-protein coupled receptors family 3 profile" evidence="22">
    <location>
        <begin position="456"/>
        <end position="716"/>
    </location>
</feature>
<feature type="transmembrane region" description="Helical" evidence="20">
    <location>
        <begin position="532"/>
        <end position="551"/>
    </location>
</feature>
<dbReference type="CDD" id="cd06366">
    <property type="entry name" value="PBP1_GABAb_receptor"/>
    <property type="match status" value="1"/>
</dbReference>
<gene>
    <name evidence="23" type="primary">GABBR2</name>
    <name evidence="23" type="ORF">BLAG_LOCUS10687</name>
</gene>
<keyword evidence="3" id="KW-0597">Phosphoprotein</keyword>
<keyword evidence="9" id="KW-0175">Coiled coil</keyword>
<evidence type="ECO:0000256" key="1">
    <source>
        <dbReference type="ARBA" id="ARBA00008991"/>
    </source>
</evidence>
<evidence type="ECO:0000256" key="5">
    <source>
        <dbReference type="ARBA" id="ARBA00022729"/>
    </source>
</evidence>
<keyword evidence="24" id="KW-1185">Reference proteome</keyword>
<protein>
    <recommendedName>
        <fullName evidence="17">Gamma-aminobutyric acid type B receptor subunit 2</fullName>
    </recommendedName>
    <alternativeName>
        <fullName evidence="18">G-protein coupled receptor 51</fullName>
    </alternativeName>
</protein>
<dbReference type="PANTHER" id="PTHR10519:SF74">
    <property type="entry name" value="GAMMA-AMINOBUTYRIC ACID TYPE B RECEPTOR SUBUNIT 2"/>
    <property type="match status" value="1"/>
</dbReference>
<dbReference type="PROSITE" id="PS00981">
    <property type="entry name" value="G_PROTEIN_RECEP_F3_3"/>
    <property type="match status" value="1"/>
</dbReference>
<dbReference type="SUPFAM" id="SSF53822">
    <property type="entry name" value="Periplasmic binding protein-like I"/>
    <property type="match status" value="1"/>
</dbReference>
<feature type="region of interest" description="Disordered" evidence="19">
    <location>
        <begin position="810"/>
        <end position="871"/>
    </location>
</feature>
<dbReference type="GO" id="GO:0004965">
    <property type="term" value="F:G protein-coupled GABA receptor activity"/>
    <property type="evidence" value="ECO:0007669"/>
    <property type="project" value="InterPro"/>
</dbReference>
<dbReference type="Pfam" id="PF00003">
    <property type="entry name" value="7tm_3"/>
    <property type="match status" value="1"/>
</dbReference>
<evidence type="ECO:0000256" key="20">
    <source>
        <dbReference type="SAM" id="Phobius"/>
    </source>
</evidence>
<evidence type="ECO:0000256" key="19">
    <source>
        <dbReference type="SAM" id="MobiDB-lite"/>
    </source>
</evidence>
<proteinExistence type="inferred from homology"/>
<evidence type="ECO:0000256" key="12">
    <source>
        <dbReference type="ARBA" id="ARBA00023170"/>
    </source>
</evidence>
<dbReference type="PRINTS" id="PR01177">
    <property type="entry name" value="GABAB1RECPTR"/>
</dbReference>
<keyword evidence="15" id="KW-0628">Postsynaptic cell membrane</keyword>
<dbReference type="Proteomes" id="UP000838412">
    <property type="component" value="Chromosome 17"/>
</dbReference>
<keyword evidence="6 20" id="KW-1133">Transmembrane helix</keyword>
<feature type="transmembrane region" description="Helical" evidence="20">
    <location>
        <begin position="497"/>
        <end position="520"/>
    </location>
</feature>
<dbReference type="InterPro" id="IPR002455">
    <property type="entry name" value="GPCR3_GABA-B"/>
</dbReference>
<feature type="signal peptide" evidence="21">
    <location>
        <begin position="1"/>
        <end position="30"/>
    </location>
</feature>
<evidence type="ECO:0000313" key="24">
    <source>
        <dbReference type="Proteomes" id="UP000838412"/>
    </source>
</evidence>